<protein>
    <submittedName>
        <fullName evidence="1">Tetratricopeptide repeat protein</fullName>
    </submittedName>
</protein>
<organism evidence="1 2">
    <name type="scientific">Altererythrobacter arenosus</name>
    <dbReference type="NCBI Taxonomy" id="3032592"/>
    <lineage>
        <taxon>Bacteria</taxon>
        <taxon>Pseudomonadati</taxon>
        <taxon>Pseudomonadota</taxon>
        <taxon>Alphaproteobacteria</taxon>
        <taxon>Sphingomonadales</taxon>
        <taxon>Erythrobacteraceae</taxon>
        <taxon>Altererythrobacter</taxon>
    </lineage>
</organism>
<dbReference type="EMBL" id="CP121106">
    <property type="protein sequence ID" value="WFL78521.1"/>
    <property type="molecule type" value="Genomic_DNA"/>
</dbReference>
<evidence type="ECO:0000313" key="1">
    <source>
        <dbReference type="EMBL" id="WFL78521.1"/>
    </source>
</evidence>
<evidence type="ECO:0000313" key="2">
    <source>
        <dbReference type="Proteomes" id="UP001215827"/>
    </source>
</evidence>
<keyword evidence="2" id="KW-1185">Reference proteome</keyword>
<dbReference type="InterPro" id="IPR011990">
    <property type="entry name" value="TPR-like_helical_dom_sf"/>
</dbReference>
<reference evidence="1 2" key="1">
    <citation type="submission" date="2023-03" db="EMBL/GenBank/DDBJ databases">
        <title>Altererythrobacter sp. CAU 1644 isolated from sand.</title>
        <authorList>
            <person name="Kim W."/>
        </authorList>
    </citation>
    <scope>NUCLEOTIDE SEQUENCE [LARGE SCALE GENOMIC DNA]</scope>
    <source>
        <strain evidence="1 2">CAU 1644</strain>
    </source>
</reference>
<dbReference type="Proteomes" id="UP001215827">
    <property type="component" value="Chromosome"/>
</dbReference>
<dbReference type="RefSeq" id="WP_278017211.1">
    <property type="nucleotide sequence ID" value="NZ_CP121106.1"/>
</dbReference>
<dbReference type="Pfam" id="PF13432">
    <property type="entry name" value="TPR_16"/>
    <property type="match status" value="1"/>
</dbReference>
<dbReference type="SUPFAM" id="SSF48452">
    <property type="entry name" value="TPR-like"/>
    <property type="match status" value="1"/>
</dbReference>
<name>A0ABY8FU31_9SPHN</name>
<accession>A0ABY8FU31</accession>
<sequence>MTLSTLILPLLLQVGPNPSGGAIPDVPDELANRPAREAPAAITANKSPWLIDCLEMLEEDAARAHSQAQIRRTETAGTDRVLANHCLGLAATRLGRWSEAQSAFTAARDETPANEAAMRARFGAMAGNAALGGNDADSALALLAAARVDAVSGNARELLGLIALDRGRALVQLDRMEDATAELIAARDARPDDAEIRLLLATLLRRTGNLGPAQSEIEAAATLAPGMAEVALEAGVIAVLGGREAAARQSWQSAIDLAPGTETAATASSYIGQLDATPES</sequence>
<gene>
    <name evidence="1" type="ORF">P7228_05495</name>
</gene>
<dbReference type="Gene3D" id="1.25.40.10">
    <property type="entry name" value="Tetratricopeptide repeat domain"/>
    <property type="match status" value="1"/>
</dbReference>
<proteinExistence type="predicted"/>